<dbReference type="Pfam" id="PF10052">
    <property type="entry name" value="DUF2288"/>
    <property type="match status" value="1"/>
</dbReference>
<evidence type="ECO:0000313" key="2">
    <source>
        <dbReference type="Proteomes" id="UP001562065"/>
    </source>
</evidence>
<evidence type="ECO:0000313" key="1">
    <source>
        <dbReference type="EMBL" id="MEY1661531.1"/>
    </source>
</evidence>
<protein>
    <submittedName>
        <fullName evidence="1">DUF2288 domain-containing protein</fullName>
    </submittedName>
</protein>
<comment type="caution">
    <text evidence="1">The sequence shown here is derived from an EMBL/GenBank/DDBJ whole genome shotgun (WGS) entry which is preliminary data.</text>
</comment>
<accession>A0ABV4AIF7</accession>
<dbReference type="InterPro" id="IPR018741">
    <property type="entry name" value="DUF2288"/>
</dbReference>
<reference evidence="1 2" key="1">
    <citation type="submission" date="2024-07" db="EMBL/GenBank/DDBJ databases">
        <authorList>
            <person name="Ren Q."/>
        </authorList>
    </citation>
    <scope>NUCLEOTIDE SEQUENCE [LARGE SCALE GENOMIC DNA]</scope>
    <source>
        <strain evidence="1 2">REN37</strain>
    </source>
</reference>
<proteinExistence type="predicted"/>
<sequence>MTDVSLADTLNLETARIEWSALEGFFARGVLLRVGPELDLITVAVAIAEDRRDPVAAWLEQGQLAHVSDADALRFADANSSLWAVVVRPWVLVQEQTDSAGAPTH</sequence>
<dbReference type="RefSeq" id="WP_369454783.1">
    <property type="nucleotide sequence ID" value="NZ_JBGCUO010000001.1"/>
</dbReference>
<name>A0ABV4AIF7_9GAMM</name>
<dbReference type="Proteomes" id="UP001562065">
    <property type="component" value="Unassembled WGS sequence"/>
</dbReference>
<keyword evidence="2" id="KW-1185">Reference proteome</keyword>
<organism evidence="1 2">
    <name type="scientific">Isoalcanivorax beigongshangi</name>
    <dbReference type="NCBI Taxonomy" id="3238810"/>
    <lineage>
        <taxon>Bacteria</taxon>
        <taxon>Pseudomonadati</taxon>
        <taxon>Pseudomonadota</taxon>
        <taxon>Gammaproteobacteria</taxon>
        <taxon>Oceanospirillales</taxon>
        <taxon>Alcanivoracaceae</taxon>
        <taxon>Isoalcanivorax</taxon>
    </lineage>
</organism>
<gene>
    <name evidence="1" type="ORF">AB5I84_05130</name>
</gene>
<dbReference type="EMBL" id="JBGCUO010000001">
    <property type="protein sequence ID" value="MEY1661531.1"/>
    <property type="molecule type" value="Genomic_DNA"/>
</dbReference>